<organism evidence="1 2">
    <name type="scientific">Chryseobacterium gallinarum</name>
    <dbReference type="NCBI Taxonomy" id="1324352"/>
    <lineage>
        <taxon>Bacteria</taxon>
        <taxon>Pseudomonadati</taxon>
        <taxon>Bacteroidota</taxon>
        <taxon>Flavobacteriia</taxon>
        <taxon>Flavobacteriales</taxon>
        <taxon>Weeksellaceae</taxon>
        <taxon>Chryseobacterium group</taxon>
        <taxon>Chryseobacterium</taxon>
    </lineage>
</organism>
<name>A0ABX6KRX3_CHRGL</name>
<reference evidence="1 2" key="1">
    <citation type="submission" date="2019-09" db="EMBL/GenBank/DDBJ databases">
        <title>FDA dAtabase for Regulatory Grade micrObial Sequences (FDA-ARGOS): Supporting development and validation of Infectious Disease Dx tests.</title>
        <authorList>
            <person name="Sciortino C."/>
            <person name="Tallon L."/>
            <person name="Sadzewicz L."/>
            <person name="Vavikolanu K."/>
            <person name="Mehta A."/>
            <person name="Aluvathingal J."/>
            <person name="Nadendla S."/>
            <person name="Nandy P."/>
            <person name="Geyer C."/>
            <person name="Yan Y."/>
            <person name="Sichtig H."/>
        </authorList>
    </citation>
    <scope>NUCLEOTIDE SEQUENCE [LARGE SCALE GENOMIC DNA]</scope>
    <source>
        <strain evidence="1 2">FDAARGOS_636</strain>
    </source>
</reference>
<dbReference type="Proteomes" id="UP000501570">
    <property type="component" value="Chromosome"/>
</dbReference>
<proteinExistence type="predicted"/>
<protein>
    <recommendedName>
        <fullName evidence="3">RHS repeat-associated core domain-containing protein</fullName>
    </recommendedName>
</protein>
<sequence length="314" mass="32694">MPDLGRWGVVDPLAESTRRFSAYNYALDNPISFIDPDGRKAIMPHEASDIVPQHPNSGWWLGIKGERGMPPTGVGRGGGSLIGNFPTFGETQAYRDLMASLQNGGDFSLKTGNGYMSWWTGAATQTSYRMGDDIYGEADLGEMHRVKLAGVSDYIDYAGNINDFFDSTGKGLENAGLARLGTNGRLYLPTASGRVFYGNQYVRTIALAKYGIKIGKVTGPVGNALSVVKVGIGVYEDGGIYGHHAQVATAGVAGGMAGATAGAWALGKLGAGIGSFVGTEGTAAGLIIGGIVGGVVGGFWGGKIAEDWADDLLK</sequence>
<accession>A0ABX6KRX3</accession>
<dbReference type="RefSeq" id="WP_168238155.1">
    <property type="nucleotide sequence ID" value="NZ_CP050995.1"/>
</dbReference>
<evidence type="ECO:0000313" key="1">
    <source>
        <dbReference type="EMBL" id="QIY90533.1"/>
    </source>
</evidence>
<keyword evidence="2" id="KW-1185">Reference proteome</keyword>
<dbReference type="Gene3D" id="2.180.10.10">
    <property type="entry name" value="RHS repeat-associated core"/>
    <property type="match status" value="1"/>
</dbReference>
<gene>
    <name evidence="1" type="ORF">FOB44_07585</name>
</gene>
<dbReference type="EMBL" id="CP050995">
    <property type="protein sequence ID" value="QIY90533.1"/>
    <property type="molecule type" value="Genomic_DNA"/>
</dbReference>
<evidence type="ECO:0000313" key="2">
    <source>
        <dbReference type="Proteomes" id="UP000501570"/>
    </source>
</evidence>
<evidence type="ECO:0008006" key="3">
    <source>
        <dbReference type="Google" id="ProtNLM"/>
    </source>
</evidence>